<reference evidence="1 2" key="1">
    <citation type="journal article" date="2019" name="Anaerobe">
        <title>Detection of Robinsoniella peoriensis in multiple bone samples of a trauma patient.</title>
        <authorList>
            <person name="Schrottner P."/>
            <person name="Hartwich K."/>
            <person name="Bunk B."/>
            <person name="Schober I."/>
            <person name="Helbig S."/>
            <person name="Rudolph W.W."/>
            <person name="Gunzer F."/>
        </authorList>
    </citation>
    <scope>NUCLEOTIDE SEQUENCE [LARGE SCALE GENOMIC DNA]</scope>
    <source>
        <strain evidence="1 2">DSM 106044</strain>
    </source>
</reference>
<comment type="caution">
    <text evidence="1">The sequence shown here is derived from an EMBL/GenBank/DDBJ whole genome shotgun (WGS) entry which is preliminary data.</text>
</comment>
<dbReference type="STRING" id="180332.GCA_000797495_00423"/>
<name>A0A4V6HRE0_9FIRM</name>
<dbReference type="Proteomes" id="UP000306509">
    <property type="component" value="Unassembled WGS sequence"/>
</dbReference>
<dbReference type="RefSeq" id="WP_138003695.1">
    <property type="nucleotide sequence ID" value="NZ_QGQD01000086.1"/>
</dbReference>
<proteinExistence type="predicted"/>
<keyword evidence="2" id="KW-1185">Reference proteome</keyword>
<gene>
    <name evidence="1" type="ORF">DSM106044_04448</name>
</gene>
<sequence>MYYYDELIAEISVSEGTGSVVTPLPHLVPIGRIHKTGDSCQISVSADGQLFEQIEGHGMNKTAGYLKVECKGNCRVKFFVGKGYWAQEEHFYTDAMKQTNEWAGSDGINSFNLENGRDSYNADCDTTLFVFGDTLVSRVDKETNERIPPVYMPSNTYGIMNKRPNDIHFVIKKNEDGIPQPVLTPVKNQEDDEGWFWLQDGVIADGNLYLTPLNMKSDLSKPEGFQFKVAGVTMVKVPVRDKFPVFEDAEYYPTALYRCNGGIQYIGGIAYLPYAPEFGYEEGDGFLYVYGYQNDVNQIQDCRVFVGRTRPENILDTESWEYFDGKKFVRGMENAAVILEHASCEMSVMPIAEGDMKGKFLAVFQYDVQSSYVAYSVGETPWGPFDTQCKVYHCKEKIYLCNSIYTYNAKAHSHLSKPESILVSYNVNTPSMKDNCRIADIYRPRFILLHDTTIKKGRWQ</sequence>
<dbReference type="AlphaFoldDB" id="A0A4V6HRE0"/>
<accession>A0A4V6HRE0</accession>
<dbReference type="EMBL" id="QGQD01000086">
    <property type="protein sequence ID" value="TLC98697.1"/>
    <property type="molecule type" value="Genomic_DNA"/>
</dbReference>
<evidence type="ECO:0000313" key="1">
    <source>
        <dbReference type="EMBL" id="TLC98697.1"/>
    </source>
</evidence>
<evidence type="ECO:0000313" key="2">
    <source>
        <dbReference type="Proteomes" id="UP000306509"/>
    </source>
</evidence>
<organism evidence="1 2">
    <name type="scientific">Robinsoniella peoriensis</name>
    <dbReference type="NCBI Taxonomy" id="180332"/>
    <lineage>
        <taxon>Bacteria</taxon>
        <taxon>Bacillati</taxon>
        <taxon>Bacillota</taxon>
        <taxon>Clostridia</taxon>
        <taxon>Lachnospirales</taxon>
        <taxon>Lachnospiraceae</taxon>
        <taxon>Robinsoniella</taxon>
    </lineage>
</organism>
<protein>
    <recommendedName>
        <fullName evidence="3">DUF4185 domain-containing protein</fullName>
    </recommendedName>
</protein>
<evidence type="ECO:0008006" key="3">
    <source>
        <dbReference type="Google" id="ProtNLM"/>
    </source>
</evidence>